<feature type="signal peptide" evidence="1">
    <location>
        <begin position="1"/>
        <end position="18"/>
    </location>
</feature>
<feature type="chain" id="PRO_5045448871" evidence="1">
    <location>
        <begin position="19"/>
        <end position="258"/>
    </location>
</feature>
<dbReference type="EMBL" id="JAUKPO010000041">
    <property type="protein sequence ID" value="MDO1451049.1"/>
    <property type="molecule type" value="Genomic_DNA"/>
</dbReference>
<dbReference type="Proteomes" id="UP001168528">
    <property type="component" value="Unassembled WGS sequence"/>
</dbReference>
<keyword evidence="3" id="KW-1185">Reference proteome</keyword>
<name>A0ABT8RG21_9BACT</name>
<protein>
    <submittedName>
        <fullName evidence="2">Pentapeptide repeat-containing protein</fullName>
    </submittedName>
</protein>
<reference evidence="2" key="1">
    <citation type="submission" date="2023-07" db="EMBL/GenBank/DDBJ databases">
        <title>The genome sequence of Rhodocytophaga aerolata KACC 12507.</title>
        <authorList>
            <person name="Zhang X."/>
        </authorList>
    </citation>
    <scope>NUCLEOTIDE SEQUENCE</scope>
    <source>
        <strain evidence="2">KACC 12507</strain>
    </source>
</reference>
<dbReference type="RefSeq" id="WP_302041849.1">
    <property type="nucleotide sequence ID" value="NZ_JAUKPO010000041.1"/>
</dbReference>
<accession>A0ABT8RG21</accession>
<dbReference type="Pfam" id="PF13576">
    <property type="entry name" value="Pentapeptide_3"/>
    <property type="match status" value="1"/>
</dbReference>
<evidence type="ECO:0000313" key="3">
    <source>
        <dbReference type="Proteomes" id="UP001168528"/>
    </source>
</evidence>
<dbReference type="InterPro" id="IPR001646">
    <property type="entry name" value="5peptide_repeat"/>
</dbReference>
<gene>
    <name evidence="2" type="ORF">Q0590_32545</name>
</gene>
<evidence type="ECO:0000256" key="1">
    <source>
        <dbReference type="SAM" id="SignalP"/>
    </source>
</evidence>
<evidence type="ECO:0000313" key="2">
    <source>
        <dbReference type="EMBL" id="MDO1451049.1"/>
    </source>
</evidence>
<proteinExistence type="predicted"/>
<keyword evidence="1" id="KW-0732">Signal</keyword>
<organism evidence="2 3">
    <name type="scientific">Rhodocytophaga aerolata</name>
    <dbReference type="NCBI Taxonomy" id="455078"/>
    <lineage>
        <taxon>Bacteria</taxon>
        <taxon>Pseudomonadati</taxon>
        <taxon>Bacteroidota</taxon>
        <taxon>Cytophagia</taxon>
        <taxon>Cytophagales</taxon>
        <taxon>Rhodocytophagaceae</taxon>
        <taxon>Rhodocytophaga</taxon>
    </lineage>
</organism>
<sequence>MKTLTYLFFLLIPFIAFAQNKVEATRIIDQINKGEAVSYQNAEITGDLDFTRLQNMKEEKDFSKDSHKSYSSRVTNAVRFVNCRFTGDVLAYFSEGEGNWNDNDDDATYNAHFEGDVIFENCVFEQKSAFKYSKFSQAVSFQKSVFRDEALFKYSKFAKGPNFSNVNFEEGANFKYTDFPKGVSFAGASFKKDASFKYAKFTEGVNLKNASFNRYADFKYTKFSQPLDISGVSFSGNEDFKYAKVDGKTFTSYVLNNK</sequence>
<comment type="caution">
    <text evidence="2">The sequence shown here is derived from an EMBL/GenBank/DDBJ whole genome shotgun (WGS) entry which is preliminary data.</text>
</comment>
<dbReference type="Gene3D" id="2.160.20.80">
    <property type="entry name" value="E3 ubiquitin-protein ligase SopA"/>
    <property type="match status" value="1"/>
</dbReference>